<dbReference type="Proteomes" id="UP000007264">
    <property type="component" value="Unassembled WGS sequence"/>
</dbReference>
<evidence type="ECO:0000256" key="5">
    <source>
        <dbReference type="ARBA" id="ARBA00022801"/>
    </source>
</evidence>
<dbReference type="InterPro" id="IPR007856">
    <property type="entry name" value="SapB_1"/>
</dbReference>
<reference evidence="14 15" key="1">
    <citation type="journal article" date="2012" name="Genome Biol.">
        <title>The genome of the polar eukaryotic microalga coccomyxa subellipsoidea reveals traits of cold adaptation.</title>
        <authorList>
            <person name="Blanc G."/>
            <person name="Agarkova I."/>
            <person name="Grimwood J."/>
            <person name="Kuo A."/>
            <person name="Brueggeman A."/>
            <person name="Dunigan D."/>
            <person name="Gurnon J."/>
            <person name="Ladunga I."/>
            <person name="Lindquist E."/>
            <person name="Lucas S."/>
            <person name="Pangilinan J."/>
            <person name="Proschold T."/>
            <person name="Salamov A."/>
            <person name="Schmutz J."/>
            <person name="Weeks D."/>
            <person name="Yamada T."/>
            <person name="Claverie J.M."/>
            <person name="Grigoriev I."/>
            <person name="Van Etten J."/>
            <person name="Lomsadze A."/>
            <person name="Borodovsky M."/>
        </authorList>
    </citation>
    <scope>NUCLEOTIDE SEQUENCE [LARGE SCALE GENOMIC DNA]</scope>
    <source>
        <strain evidence="14 15">C-169</strain>
    </source>
</reference>
<evidence type="ECO:0000256" key="2">
    <source>
        <dbReference type="ARBA" id="ARBA00022670"/>
    </source>
</evidence>
<gene>
    <name evidence="14" type="ORF">COCSUDRAFT_48914</name>
</gene>
<dbReference type="Gene3D" id="1.10.225.10">
    <property type="entry name" value="Saposin-like"/>
    <property type="match status" value="1"/>
</dbReference>
<dbReference type="InterPro" id="IPR001969">
    <property type="entry name" value="Aspartic_peptidase_AS"/>
</dbReference>
<dbReference type="RefSeq" id="XP_005643881.1">
    <property type="nucleotide sequence ID" value="XM_005643824.1"/>
</dbReference>
<evidence type="ECO:0000313" key="14">
    <source>
        <dbReference type="EMBL" id="EIE19337.1"/>
    </source>
</evidence>
<evidence type="ECO:0000256" key="1">
    <source>
        <dbReference type="ARBA" id="ARBA00007447"/>
    </source>
</evidence>
<evidence type="ECO:0000259" key="13">
    <source>
        <dbReference type="PROSITE" id="PS51767"/>
    </source>
</evidence>
<dbReference type="Gene3D" id="2.40.70.10">
    <property type="entry name" value="Acid Proteases"/>
    <property type="match status" value="2"/>
</dbReference>
<evidence type="ECO:0000256" key="8">
    <source>
        <dbReference type="PIRSR" id="PIRSR601461-1"/>
    </source>
</evidence>
<dbReference type="FunFam" id="2.40.70.10:FF:000044">
    <property type="entry name" value="Lysosomal aspartic protease"/>
    <property type="match status" value="1"/>
</dbReference>
<feature type="chain" id="PRO_5003636305" evidence="11">
    <location>
        <begin position="26"/>
        <end position="508"/>
    </location>
</feature>
<feature type="disulfide bond" evidence="9">
    <location>
        <begin position="113"/>
        <end position="120"/>
    </location>
</feature>
<evidence type="ECO:0000256" key="4">
    <source>
        <dbReference type="ARBA" id="ARBA00022750"/>
    </source>
</evidence>
<dbReference type="Pfam" id="PF03489">
    <property type="entry name" value="SapB_2"/>
    <property type="match status" value="1"/>
</dbReference>
<dbReference type="GO" id="GO:0006508">
    <property type="term" value="P:proteolysis"/>
    <property type="evidence" value="ECO:0007669"/>
    <property type="project" value="UniProtKB-KW"/>
</dbReference>
<keyword evidence="6 9" id="KW-1015">Disulfide bond</keyword>
<comment type="similarity">
    <text evidence="1 10">Belongs to the peptidase A1 family.</text>
</comment>
<dbReference type="GO" id="GO:0004190">
    <property type="term" value="F:aspartic-type endopeptidase activity"/>
    <property type="evidence" value="ECO:0007669"/>
    <property type="project" value="UniProtKB-KW"/>
</dbReference>
<keyword evidence="2 10" id="KW-0645">Protease</keyword>
<keyword evidence="5 10" id="KW-0378">Hydrolase</keyword>
<dbReference type="InterPro" id="IPR008138">
    <property type="entry name" value="SapB_2"/>
</dbReference>
<feature type="disulfide bond" evidence="9">
    <location>
        <begin position="278"/>
        <end position="282"/>
    </location>
</feature>
<dbReference type="MEROPS" id="A01.096"/>
<dbReference type="PROSITE" id="PS00141">
    <property type="entry name" value="ASP_PROTEASE"/>
    <property type="match status" value="2"/>
</dbReference>
<dbReference type="InterPro" id="IPR008139">
    <property type="entry name" value="SaposinB_dom"/>
</dbReference>
<dbReference type="GO" id="GO:0006629">
    <property type="term" value="P:lipid metabolic process"/>
    <property type="evidence" value="ECO:0007669"/>
    <property type="project" value="InterPro"/>
</dbReference>
<feature type="signal peptide" evidence="11">
    <location>
        <begin position="1"/>
        <end position="25"/>
    </location>
</feature>
<feature type="domain" description="Peptidase A1" evidence="13">
    <location>
        <begin position="82"/>
        <end position="504"/>
    </location>
</feature>
<dbReference type="PANTHER" id="PTHR47966:SF51">
    <property type="entry name" value="BETA-SITE APP-CLEAVING ENZYME, ISOFORM A-RELATED"/>
    <property type="match status" value="1"/>
</dbReference>
<keyword evidence="3 11" id="KW-0732">Signal</keyword>
<dbReference type="PRINTS" id="PR00792">
    <property type="entry name" value="PEPSIN"/>
</dbReference>
<sequence>MMGTKMKRAGFLSLLCLSIGLLAQAQQSPLRVPLKKRTLDAEQVRATQTALHARNVRNVANALRGEPEEADIPLLDFLDAQYYGEIGLGTPEQKFTVVFDTGSSNLWVPSSQCSYFDLACLLHNKFYASKSRTYQANGTDFAIQYGSGSLSGFFSTDVLSLGSLNVQNQTFAEATKEPGLAFVAAKFDGILGLAFPEISIGEVTPPFQNMVQQGLVPEPVFSFWLNRNDPSGPGGELVLGGVDPSHYTGEHLWVNVTRRAYWQFDLGGISVPGTNSPCADGCQAIADSGTSLIVGPSDEIAEINRAIGAKGVLPAECRELVRQYVPEIMKAVISLPEEQVCGAIGLCSASSLHRGGAAKAAASRRLLVEDEALGAPDPVCQFCEMAVSYVKIALANHETQEQIIGQLDGLCDTLAIFSSSQALVDCEAIPSMPPVTFTIAGKKFTLSAEDYVLQVSAGGATQCVSGFMGLDLPPPAGPLWILGDVFMGAYHTVFDVGNERVGFADSVR</sequence>
<feature type="active site" evidence="8">
    <location>
        <position position="287"/>
    </location>
</feature>
<dbReference type="InterPro" id="IPR001461">
    <property type="entry name" value="Aspartic_peptidase_A1"/>
</dbReference>
<evidence type="ECO:0000256" key="6">
    <source>
        <dbReference type="ARBA" id="ARBA00023157"/>
    </source>
</evidence>
<dbReference type="PANTHER" id="PTHR47966">
    <property type="entry name" value="BETA-SITE APP-CLEAVING ENZYME, ISOFORM A-RELATED"/>
    <property type="match status" value="1"/>
</dbReference>
<dbReference type="PROSITE" id="PS51767">
    <property type="entry name" value="PEPTIDASE_A1"/>
    <property type="match status" value="1"/>
</dbReference>
<dbReference type="eggNOG" id="KOG1339">
    <property type="taxonomic scope" value="Eukaryota"/>
</dbReference>
<dbReference type="GeneID" id="17037277"/>
<dbReference type="InterPro" id="IPR011001">
    <property type="entry name" value="Saposin-like"/>
</dbReference>
<evidence type="ECO:0000259" key="12">
    <source>
        <dbReference type="PROSITE" id="PS50015"/>
    </source>
</evidence>
<dbReference type="STRING" id="574566.I0YLR8"/>
<dbReference type="SUPFAM" id="SSF47862">
    <property type="entry name" value="Saposin"/>
    <property type="match status" value="1"/>
</dbReference>
<dbReference type="KEGG" id="csl:COCSUDRAFT_48914"/>
<feature type="active site" evidence="8">
    <location>
        <position position="100"/>
    </location>
</feature>
<dbReference type="OrthoDB" id="771136at2759"/>
<evidence type="ECO:0000256" key="10">
    <source>
        <dbReference type="RuleBase" id="RU000454"/>
    </source>
</evidence>
<dbReference type="AlphaFoldDB" id="I0YLR8"/>
<keyword evidence="7" id="KW-0325">Glycoprotein</keyword>
<dbReference type="Pfam" id="PF05184">
    <property type="entry name" value="SapB_1"/>
    <property type="match status" value="1"/>
</dbReference>
<evidence type="ECO:0000256" key="7">
    <source>
        <dbReference type="ARBA" id="ARBA00023180"/>
    </source>
</evidence>
<name>I0YLR8_COCSC</name>
<dbReference type="InterPro" id="IPR033121">
    <property type="entry name" value="PEPTIDASE_A1"/>
</dbReference>
<dbReference type="FunFam" id="2.40.70.10:FF:000009">
    <property type="entry name" value="Aspartic proteinase A1"/>
    <property type="match status" value="1"/>
</dbReference>
<dbReference type="SUPFAM" id="SSF50630">
    <property type="entry name" value="Acid proteases"/>
    <property type="match status" value="1"/>
</dbReference>
<proteinExistence type="inferred from homology"/>
<dbReference type="InterPro" id="IPR021109">
    <property type="entry name" value="Peptidase_aspartic_dom_sf"/>
</dbReference>
<keyword evidence="4 10" id="KW-0064">Aspartyl protease</keyword>
<organism evidence="14 15">
    <name type="scientific">Coccomyxa subellipsoidea (strain C-169)</name>
    <name type="common">Green microalga</name>
    <dbReference type="NCBI Taxonomy" id="574566"/>
    <lineage>
        <taxon>Eukaryota</taxon>
        <taxon>Viridiplantae</taxon>
        <taxon>Chlorophyta</taxon>
        <taxon>core chlorophytes</taxon>
        <taxon>Trebouxiophyceae</taxon>
        <taxon>Trebouxiophyceae incertae sedis</taxon>
        <taxon>Coccomyxaceae</taxon>
        <taxon>Coccomyxa</taxon>
        <taxon>Coccomyxa subellipsoidea</taxon>
    </lineage>
</organism>
<feature type="domain" description="Saposin B-type" evidence="12">
    <location>
        <begin position="312"/>
        <end position="351"/>
    </location>
</feature>
<comment type="caution">
    <text evidence="14">The sequence shown here is derived from an EMBL/GenBank/DDBJ whole genome shotgun (WGS) entry which is preliminary data.</text>
</comment>
<protein>
    <submittedName>
        <fullName evidence="14">Aspartic protease</fullName>
    </submittedName>
</protein>
<dbReference type="EMBL" id="AGSI01000019">
    <property type="protein sequence ID" value="EIE19337.1"/>
    <property type="molecule type" value="Genomic_DNA"/>
</dbReference>
<keyword evidence="15" id="KW-1185">Reference proteome</keyword>
<dbReference type="PROSITE" id="PS50015">
    <property type="entry name" value="SAP_B"/>
    <property type="match status" value="1"/>
</dbReference>
<accession>I0YLR8</accession>
<evidence type="ECO:0000256" key="11">
    <source>
        <dbReference type="SAM" id="SignalP"/>
    </source>
</evidence>
<evidence type="ECO:0000256" key="3">
    <source>
        <dbReference type="ARBA" id="ARBA00022729"/>
    </source>
</evidence>
<evidence type="ECO:0000313" key="15">
    <source>
        <dbReference type="Proteomes" id="UP000007264"/>
    </source>
</evidence>
<evidence type="ECO:0000256" key="9">
    <source>
        <dbReference type="PIRSR" id="PIRSR601461-2"/>
    </source>
</evidence>
<dbReference type="Pfam" id="PF00026">
    <property type="entry name" value="Asp"/>
    <property type="match status" value="1"/>
</dbReference>